<proteinExistence type="predicted"/>
<feature type="domain" description="ABC transporter" evidence="9">
    <location>
        <begin position="392"/>
        <end position="640"/>
    </location>
</feature>
<keyword evidence="2 8" id="KW-0812">Transmembrane</keyword>
<feature type="compositionally biased region" description="Basic residues" evidence="7">
    <location>
        <begin position="654"/>
        <end position="667"/>
    </location>
</feature>
<dbReference type="PANTHER" id="PTHR24221:SF646">
    <property type="entry name" value="HAEMOLYSIN SECRETION ATP-BINDING PROTEIN"/>
    <property type="match status" value="1"/>
</dbReference>
<dbReference type="PROSITE" id="PS50929">
    <property type="entry name" value="ABC_TM1F"/>
    <property type="match status" value="1"/>
</dbReference>
<sequence length="707" mass="76017">MSEKTTSGSGGAGLSDSERLLFGGELAYDIGWDRHEGAWLRLGLWTMAKGLPRLVGTGVRLAHLADAHALRVVLGSEISRGISQAVGLVAVNGVLGHLLTDGTTKERLAGAVPALVVVALTALLGSLLRSASTAATGTLEPKVQRVATERYLGLVHRVELAAVEDDEFHRLLDAARYGADSARRMIRYCTNTLNSAISLIAAAGVLTILHPVLLPLLVLMTLPSAWSSLTISKQRYISFHAFVQHARAGHLLGQLLTQQEAAAEVRVHDVGPFLLGHFRNMAETSEREQTRLARRAARIGLIADGAGGVATLLTYGALGLLLWGGAMELAVAGTAVLAIRTGASSLDSLVLHITDLHQESLFVADYERLCREAEARAVPSGGEPLPERLREVHFEKVTFTYPGSGGEQPEPTLREVSLSFPMGKIIALVGENGSGKSTLVKLLAGLYLPDEGGGTIRWDDVDARTADRRQVFSRVALMSQNFFHWPFTFRVNVAIGESDRPIDDRAVEEAAAYSGADEVLAGLPRGLGTLLARGYRGGHQISGGQWQRVGIARAKYRKAEILIVDEPTSALDAVAEQRVFDQIRALAASTGQTIVLITHRLHSVRHADLIHVLKDGRVAESGTFAELMDEKTGTGTSATPTSCRPPRSTPPSRAVRRRPRRAARRGPHMTPADVLLLPATVPLFPGAVPLFPGDRHQWLHRDGAGLW</sequence>
<evidence type="ECO:0000256" key="3">
    <source>
        <dbReference type="ARBA" id="ARBA00022741"/>
    </source>
</evidence>
<dbReference type="SUPFAM" id="SSF90123">
    <property type="entry name" value="ABC transporter transmembrane region"/>
    <property type="match status" value="1"/>
</dbReference>
<evidence type="ECO:0000259" key="10">
    <source>
        <dbReference type="PROSITE" id="PS50929"/>
    </source>
</evidence>
<keyword evidence="4 11" id="KW-0067">ATP-binding</keyword>
<feature type="domain" description="ABC transmembrane type-1" evidence="10">
    <location>
        <begin position="81"/>
        <end position="358"/>
    </location>
</feature>
<dbReference type="Gene3D" id="1.20.1560.10">
    <property type="entry name" value="ABC transporter type 1, transmembrane domain"/>
    <property type="match status" value="1"/>
</dbReference>
<keyword evidence="3" id="KW-0547">Nucleotide-binding</keyword>
<evidence type="ECO:0000256" key="1">
    <source>
        <dbReference type="ARBA" id="ARBA00004651"/>
    </source>
</evidence>
<name>A0ABU8UEM1_9ACTN</name>
<evidence type="ECO:0000256" key="8">
    <source>
        <dbReference type="SAM" id="Phobius"/>
    </source>
</evidence>
<dbReference type="InterPro" id="IPR027417">
    <property type="entry name" value="P-loop_NTPase"/>
</dbReference>
<dbReference type="PANTHER" id="PTHR24221">
    <property type="entry name" value="ATP-BINDING CASSETTE SUB-FAMILY B"/>
    <property type="match status" value="1"/>
</dbReference>
<dbReference type="Pfam" id="PF00005">
    <property type="entry name" value="ABC_tran"/>
    <property type="match status" value="1"/>
</dbReference>
<dbReference type="InterPro" id="IPR039421">
    <property type="entry name" value="Type_1_exporter"/>
</dbReference>
<evidence type="ECO:0000256" key="5">
    <source>
        <dbReference type="ARBA" id="ARBA00022989"/>
    </source>
</evidence>
<protein>
    <submittedName>
        <fullName evidence="11">ABC transporter ATP-binding protein</fullName>
    </submittedName>
</protein>
<dbReference type="SUPFAM" id="SSF52540">
    <property type="entry name" value="P-loop containing nucleoside triphosphate hydrolases"/>
    <property type="match status" value="1"/>
</dbReference>
<dbReference type="InterPro" id="IPR003593">
    <property type="entry name" value="AAA+_ATPase"/>
</dbReference>
<keyword evidence="12" id="KW-1185">Reference proteome</keyword>
<organism evidence="11 12">
    <name type="scientific">Streptomyces caledonius</name>
    <dbReference type="NCBI Taxonomy" id="3134107"/>
    <lineage>
        <taxon>Bacteria</taxon>
        <taxon>Bacillati</taxon>
        <taxon>Actinomycetota</taxon>
        <taxon>Actinomycetes</taxon>
        <taxon>Kitasatosporales</taxon>
        <taxon>Streptomycetaceae</taxon>
        <taxon>Streptomyces</taxon>
    </lineage>
</organism>
<dbReference type="PROSITE" id="PS50893">
    <property type="entry name" value="ABC_TRANSPORTER_2"/>
    <property type="match status" value="1"/>
</dbReference>
<dbReference type="InterPro" id="IPR011527">
    <property type="entry name" value="ABC1_TM_dom"/>
</dbReference>
<dbReference type="InterPro" id="IPR036640">
    <property type="entry name" value="ABC1_TM_sf"/>
</dbReference>
<evidence type="ECO:0000259" key="9">
    <source>
        <dbReference type="PROSITE" id="PS50893"/>
    </source>
</evidence>
<evidence type="ECO:0000256" key="2">
    <source>
        <dbReference type="ARBA" id="ARBA00022692"/>
    </source>
</evidence>
<dbReference type="GO" id="GO:0005524">
    <property type="term" value="F:ATP binding"/>
    <property type="evidence" value="ECO:0007669"/>
    <property type="project" value="UniProtKB-KW"/>
</dbReference>
<comment type="caution">
    <text evidence="11">The sequence shown here is derived from an EMBL/GenBank/DDBJ whole genome shotgun (WGS) entry which is preliminary data.</text>
</comment>
<dbReference type="Gene3D" id="3.40.50.300">
    <property type="entry name" value="P-loop containing nucleotide triphosphate hydrolases"/>
    <property type="match status" value="1"/>
</dbReference>
<keyword evidence="5 8" id="KW-1133">Transmembrane helix</keyword>
<dbReference type="InterPro" id="IPR003439">
    <property type="entry name" value="ABC_transporter-like_ATP-bd"/>
</dbReference>
<keyword evidence="6 8" id="KW-0472">Membrane</keyword>
<accession>A0ABU8UEM1</accession>
<feature type="compositionally biased region" description="Low complexity" evidence="7">
    <location>
        <begin position="636"/>
        <end position="653"/>
    </location>
</feature>
<dbReference type="SMART" id="SM00382">
    <property type="entry name" value="AAA"/>
    <property type="match status" value="1"/>
</dbReference>
<evidence type="ECO:0000256" key="4">
    <source>
        <dbReference type="ARBA" id="ARBA00022840"/>
    </source>
</evidence>
<feature type="region of interest" description="Disordered" evidence="7">
    <location>
        <begin position="630"/>
        <end position="671"/>
    </location>
</feature>
<evidence type="ECO:0000313" key="11">
    <source>
        <dbReference type="EMBL" id="MEJ8646342.1"/>
    </source>
</evidence>
<comment type="subcellular location">
    <subcellularLocation>
        <location evidence="1">Cell membrane</location>
        <topology evidence="1">Multi-pass membrane protein</topology>
    </subcellularLocation>
</comment>
<evidence type="ECO:0000313" key="12">
    <source>
        <dbReference type="Proteomes" id="UP001382904"/>
    </source>
</evidence>
<dbReference type="EMBL" id="JBBKAM010000004">
    <property type="protein sequence ID" value="MEJ8646342.1"/>
    <property type="molecule type" value="Genomic_DNA"/>
</dbReference>
<evidence type="ECO:0000256" key="6">
    <source>
        <dbReference type="ARBA" id="ARBA00023136"/>
    </source>
</evidence>
<feature type="transmembrane region" description="Helical" evidence="8">
    <location>
        <begin position="185"/>
        <end position="206"/>
    </location>
</feature>
<evidence type="ECO:0000256" key="7">
    <source>
        <dbReference type="SAM" id="MobiDB-lite"/>
    </source>
</evidence>
<gene>
    <name evidence="11" type="ORF">WKI68_43955</name>
</gene>
<reference evidence="11 12" key="1">
    <citation type="submission" date="2024-03" db="EMBL/GenBank/DDBJ databases">
        <title>Novel Streptomyces species of biotechnological and ecological value are a feature of Machair soil.</title>
        <authorList>
            <person name="Prole J.R."/>
            <person name="Goodfellow M."/>
            <person name="Allenby N."/>
            <person name="Ward A.C."/>
        </authorList>
    </citation>
    <scope>NUCLEOTIDE SEQUENCE [LARGE SCALE GENOMIC DNA]</scope>
    <source>
        <strain evidence="11 12">MS1.HAVA.3</strain>
    </source>
</reference>
<dbReference type="Proteomes" id="UP001382904">
    <property type="component" value="Unassembled WGS sequence"/>
</dbReference>
<feature type="transmembrane region" description="Helical" evidence="8">
    <location>
        <begin position="108"/>
        <end position="128"/>
    </location>
</feature>